<dbReference type="Proteomes" id="UP000280698">
    <property type="component" value="Unassembled WGS sequence"/>
</dbReference>
<dbReference type="EMBL" id="RJLN01000034">
    <property type="protein sequence ID" value="RNL98544.1"/>
    <property type="molecule type" value="Genomic_DNA"/>
</dbReference>
<keyword evidence="1" id="KW-0175">Coiled coil</keyword>
<organism evidence="2 3">
    <name type="scientific">Micromonospora solifontis</name>
    <dbReference type="NCBI Taxonomy" id="2487138"/>
    <lineage>
        <taxon>Bacteria</taxon>
        <taxon>Bacillati</taxon>
        <taxon>Actinomycetota</taxon>
        <taxon>Actinomycetes</taxon>
        <taxon>Micromonosporales</taxon>
        <taxon>Micromonosporaceae</taxon>
        <taxon>Micromonospora</taxon>
    </lineage>
</organism>
<protein>
    <submittedName>
        <fullName evidence="2">Uncharacterized protein</fullName>
    </submittedName>
</protein>
<sequence>TELAAARDTAGAAEARLAELTVRLAAAEADRDAAQRRAGQLADQVSDLASALARLGTRTG</sequence>
<name>A0ABX9WHR4_9ACTN</name>
<feature type="non-terminal residue" evidence="2">
    <location>
        <position position="1"/>
    </location>
</feature>
<evidence type="ECO:0000256" key="1">
    <source>
        <dbReference type="SAM" id="Coils"/>
    </source>
</evidence>
<proteinExistence type="predicted"/>
<reference evidence="2 3" key="1">
    <citation type="submission" date="2018-11" db="EMBL/GenBank/DDBJ databases">
        <title>Micromonospora sp. PPF5-17, a new actinomycetes isolated from a hot spring soil.</title>
        <authorList>
            <person name="Thawai C."/>
        </authorList>
    </citation>
    <scope>NUCLEOTIDE SEQUENCE [LARGE SCALE GENOMIC DNA]</scope>
    <source>
        <strain evidence="2 3">PPF5-17</strain>
    </source>
</reference>
<accession>A0ABX9WHR4</accession>
<keyword evidence="3" id="KW-1185">Reference proteome</keyword>
<evidence type="ECO:0000313" key="2">
    <source>
        <dbReference type="EMBL" id="RNL98544.1"/>
    </source>
</evidence>
<comment type="caution">
    <text evidence="2">The sequence shown here is derived from an EMBL/GenBank/DDBJ whole genome shotgun (WGS) entry which is preliminary data.</text>
</comment>
<feature type="coiled-coil region" evidence="1">
    <location>
        <begin position="3"/>
        <end position="44"/>
    </location>
</feature>
<evidence type="ECO:0000313" key="3">
    <source>
        <dbReference type="Proteomes" id="UP000280698"/>
    </source>
</evidence>
<gene>
    <name evidence="2" type="ORF">EFE23_14285</name>
</gene>